<gene>
    <name evidence="2" type="ORF">CWE14_07365</name>
</gene>
<organism evidence="2 3">
    <name type="scientific">Aliidiomarina soli</name>
    <dbReference type="NCBI Taxonomy" id="1928574"/>
    <lineage>
        <taxon>Bacteria</taxon>
        <taxon>Pseudomonadati</taxon>
        <taxon>Pseudomonadota</taxon>
        <taxon>Gammaproteobacteria</taxon>
        <taxon>Alteromonadales</taxon>
        <taxon>Idiomarinaceae</taxon>
        <taxon>Aliidiomarina</taxon>
    </lineage>
</organism>
<keyword evidence="3" id="KW-1185">Reference proteome</keyword>
<feature type="chain" id="PRO_5019371948" evidence="1">
    <location>
        <begin position="22"/>
        <end position="414"/>
    </location>
</feature>
<proteinExistence type="predicted"/>
<keyword evidence="1" id="KW-0732">Signal</keyword>
<dbReference type="AlphaFoldDB" id="A0A432WH16"/>
<sequence length="414" mass="45239">MNKRAGALALIFSLYIGSAIGDTAPASESNENGNLSLPQDCFDSANTVEPCQILYRYAELLGFANIPDYVGFIQSIIAEGRGEAAVVPLRDTAEFKRFIAVMNSDERPSVAMQQEMAQFLSHRFQVLADVRHAQDWVSMQIQEAFFLRLADFNAGLFPELDELAAIEATFLQANPRLPEVLRQLSPLTEGEGILVEGDDPPEVLSWLTSLYGLDDEYATQALLLELVNLDSFGGNPFDLMLLDQRPGIGPLLNLPLDSPIVMTKALQEDIALLQQASSTDTANTLQNSHFDEPFRINNLLSLLAFAARVSESQPRIPYARSTSLVDLHVYLETEVFAQLMDEAGASEHADASIVATILALRSGASLPIMGSRLVQLEDVQSGNYAVVELTPFTGRLVDVHVAGYENNAAFSQAD</sequence>
<feature type="signal peptide" evidence="1">
    <location>
        <begin position="1"/>
        <end position="21"/>
    </location>
</feature>
<comment type="caution">
    <text evidence="2">The sequence shown here is derived from an EMBL/GenBank/DDBJ whole genome shotgun (WGS) entry which is preliminary data.</text>
</comment>
<dbReference type="Proteomes" id="UP000287823">
    <property type="component" value="Unassembled WGS sequence"/>
</dbReference>
<accession>A0A432WH16</accession>
<dbReference type="EMBL" id="PIPO01000003">
    <property type="protein sequence ID" value="RUO33053.1"/>
    <property type="molecule type" value="Genomic_DNA"/>
</dbReference>
<dbReference type="RefSeq" id="WP_126798790.1">
    <property type="nucleotide sequence ID" value="NZ_PIPO01000003.1"/>
</dbReference>
<evidence type="ECO:0000313" key="3">
    <source>
        <dbReference type="Proteomes" id="UP000287823"/>
    </source>
</evidence>
<evidence type="ECO:0000313" key="2">
    <source>
        <dbReference type="EMBL" id="RUO33053.1"/>
    </source>
</evidence>
<name>A0A432WH16_9GAMM</name>
<protein>
    <submittedName>
        <fullName evidence="2">Uncharacterized protein</fullName>
    </submittedName>
</protein>
<reference evidence="2 3" key="1">
    <citation type="journal article" date="2011" name="Front. Microbiol.">
        <title>Genomic signatures of strain selection and enhancement in Bacillus atrophaeus var. globigii, a historical biowarfare simulant.</title>
        <authorList>
            <person name="Gibbons H.S."/>
            <person name="Broomall S.M."/>
            <person name="McNew L.A."/>
            <person name="Daligault H."/>
            <person name="Chapman C."/>
            <person name="Bruce D."/>
            <person name="Karavis M."/>
            <person name="Krepps M."/>
            <person name="McGregor P.A."/>
            <person name="Hong C."/>
            <person name="Park K.H."/>
            <person name="Akmal A."/>
            <person name="Feldman A."/>
            <person name="Lin J.S."/>
            <person name="Chang W.E."/>
            <person name="Higgs B.W."/>
            <person name="Demirev P."/>
            <person name="Lindquist J."/>
            <person name="Liem A."/>
            <person name="Fochler E."/>
            <person name="Read T.D."/>
            <person name="Tapia R."/>
            <person name="Johnson S."/>
            <person name="Bishop-Lilly K.A."/>
            <person name="Detter C."/>
            <person name="Han C."/>
            <person name="Sozhamannan S."/>
            <person name="Rosenzweig C.N."/>
            <person name="Skowronski E.W."/>
        </authorList>
    </citation>
    <scope>NUCLEOTIDE SEQUENCE [LARGE SCALE GENOMIC DNA]</scope>
    <source>
        <strain evidence="2 3">Y4G10-17</strain>
    </source>
</reference>
<evidence type="ECO:0000256" key="1">
    <source>
        <dbReference type="SAM" id="SignalP"/>
    </source>
</evidence>